<reference evidence="2" key="1">
    <citation type="journal article" date="2014" name="Int. J. Syst. Evol. Microbiol.">
        <title>Complete genome sequence of Corynebacterium casei LMG S-19264T (=DSM 44701T), isolated from a smear-ripened cheese.</title>
        <authorList>
            <consortium name="US DOE Joint Genome Institute (JGI-PGF)"/>
            <person name="Walter F."/>
            <person name="Albersmeier A."/>
            <person name="Kalinowski J."/>
            <person name="Ruckert C."/>
        </authorList>
    </citation>
    <scope>NUCLEOTIDE SEQUENCE</scope>
    <source>
        <strain evidence="2">CGMCC 1.12827</strain>
    </source>
</reference>
<proteinExistence type="predicted"/>
<comment type="caution">
    <text evidence="2">The sequence shown here is derived from an EMBL/GenBank/DDBJ whole genome shotgun (WGS) entry which is preliminary data.</text>
</comment>
<gene>
    <name evidence="2" type="ORF">GCM10011489_28160</name>
</gene>
<name>A0A916TBQ0_9ACTN</name>
<keyword evidence="1" id="KW-0472">Membrane</keyword>
<sequence length="108" mass="11203">MRRIGMVGGLTSSGSASTRVTSQGSPSCVIPRWFAVCATAYVALTALAVVVIVATDLEQGHAGPMTLHDLADTPARLWLAAIAIAACVGMLLWRTLTSACSSRTRSAK</sequence>
<evidence type="ECO:0000256" key="1">
    <source>
        <dbReference type="SAM" id="Phobius"/>
    </source>
</evidence>
<dbReference type="AlphaFoldDB" id="A0A916TBQ0"/>
<accession>A0A916TBQ0</accession>
<keyword evidence="1" id="KW-0812">Transmembrane</keyword>
<keyword evidence="3" id="KW-1185">Reference proteome</keyword>
<evidence type="ECO:0000313" key="2">
    <source>
        <dbReference type="EMBL" id="GGB38827.1"/>
    </source>
</evidence>
<evidence type="ECO:0000313" key="3">
    <source>
        <dbReference type="Proteomes" id="UP000621454"/>
    </source>
</evidence>
<dbReference type="EMBL" id="BMGC01000022">
    <property type="protein sequence ID" value="GGB38827.1"/>
    <property type="molecule type" value="Genomic_DNA"/>
</dbReference>
<organism evidence="2 3">
    <name type="scientific">Gordonia jinhuaensis</name>
    <dbReference type="NCBI Taxonomy" id="1517702"/>
    <lineage>
        <taxon>Bacteria</taxon>
        <taxon>Bacillati</taxon>
        <taxon>Actinomycetota</taxon>
        <taxon>Actinomycetes</taxon>
        <taxon>Mycobacteriales</taxon>
        <taxon>Gordoniaceae</taxon>
        <taxon>Gordonia</taxon>
    </lineage>
</organism>
<reference evidence="2" key="2">
    <citation type="submission" date="2020-09" db="EMBL/GenBank/DDBJ databases">
        <authorList>
            <person name="Sun Q."/>
            <person name="Zhou Y."/>
        </authorList>
    </citation>
    <scope>NUCLEOTIDE SEQUENCE</scope>
    <source>
        <strain evidence="2">CGMCC 1.12827</strain>
    </source>
</reference>
<dbReference type="RefSeq" id="WP_188587218.1">
    <property type="nucleotide sequence ID" value="NZ_BMGC01000022.1"/>
</dbReference>
<keyword evidence="1" id="KW-1133">Transmembrane helix</keyword>
<dbReference type="Proteomes" id="UP000621454">
    <property type="component" value="Unassembled WGS sequence"/>
</dbReference>
<protein>
    <submittedName>
        <fullName evidence="2">Uncharacterized protein</fullName>
    </submittedName>
</protein>
<feature type="transmembrane region" description="Helical" evidence="1">
    <location>
        <begin position="75"/>
        <end position="93"/>
    </location>
</feature>
<feature type="transmembrane region" description="Helical" evidence="1">
    <location>
        <begin position="33"/>
        <end position="55"/>
    </location>
</feature>